<accession>A0ABP9Z7U7</accession>
<protein>
    <submittedName>
        <fullName evidence="1">Uncharacterized protein</fullName>
    </submittedName>
</protein>
<reference evidence="1 2" key="1">
    <citation type="submission" date="2024-04" db="EMBL/GenBank/DDBJ databases">
        <title>genome sequences of Mucor flavus KT1a and Helicostylum pulchrum KT1b strains isolated from the surface of a dry-aged beef.</title>
        <authorList>
            <person name="Toyotome T."/>
            <person name="Hosono M."/>
            <person name="Torimaru M."/>
            <person name="Fukuda K."/>
            <person name="Mikami N."/>
        </authorList>
    </citation>
    <scope>NUCLEOTIDE SEQUENCE [LARGE SCALE GENOMIC DNA]</scope>
    <source>
        <strain evidence="1 2">KT1a</strain>
    </source>
</reference>
<gene>
    <name evidence="1" type="ORF">MFLAVUS_008696</name>
</gene>
<dbReference type="EMBL" id="BAABUK010000024">
    <property type="protein sequence ID" value="GAA5815190.1"/>
    <property type="molecule type" value="Genomic_DNA"/>
</dbReference>
<sequence>MAGDLIRRGNRELKSCYALETVELNASVNINISQTNWKTLSEFSSLPATFELEVGQKDGSMMESPVVSGDEYIYDCLERSEYSGLLKHLIRSLPWRPFSSAIST</sequence>
<organism evidence="1 2">
    <name type="scientific">Mucor flavus</name>
    <dbReference type="NCBI Taxonomy" id="439312"/>
    <lineage>
        <taxon>Eukaryota</taxon>
        <taxon>Fungi</taxon>
        <taxon>Fungi incertae sedis</taxon>
        <taxon>Mucoromycota</taxon>
        <taxon>Mucoromycotina</taxon>
        <taxon>Mucoromycetes</taxon>
        <taxon>Mucorales</taxon>
        <taxon>Mucorineae</taxon>
        <taxon>Mucoraceae</taxon>
        <taxon>Mucor</taxon>
    </lineage>
</organism>
<proteinExistence type="predicted"/>
<name>A0ABP9Z7U7_9FUNG</name>
<comment type="caution">
    <text evidence="1">The sequence shown here is derived from an EMBL/GenBank/DDBJ whole genome shotgun (WGS) entry which is preliminary data.</text>
</comment>
<evidence type="ECO:0000313" key="2">
    <source>
        <dbReference type="Proteomes" id="UP001473302"/>
    </source>
</evidence>
<dbReference type="Proteomes" id="UP001473302">
    <property type="component" value="Unassembled WGS sequence"/>
</dbReference>
<keyword evidence="2" id="KW-1185">Reference proteome</keyword>
<evidence type="ECO:0000313" key="1">
    <source>
        <dbReference type="EMBL" id="GAA5815190.1"/>
    </source>
</evidence>